<feature type="transmembrane region" description="Helical" evidence="7">
    <location>
        <begin position="379"/>
        <end position="404"/>
    </location>
</feature>
<sequence>MNAELFIARRIYKGDKKNDKRVSSPAIKIAIAGIALGLAVMIVAVCIIVGFKKEVRAKVVGFGSHIQITAFESNSSYEHSPIAFSDTLASILTANPDIRHFQEFITKPAIIKTDDDFMGVVLKGVSEKYDWEFFKKNLLEGTIIQANDTITANQAIISKEIADKLRLKTGDSFTCYFVQEPVRARRFHISGIYSTNFEDYDKLYVIVGNEILSSLNGWDSDMVSGIEVLVRDYDNLDRIAQDLFFDMASYKDRLGNALYTRSIKDINPMIFNWLNLLDMNVWVIIILMLVVSGFTMISGLLIIILERTNMIGMLKSMGARDFSIRKVFLYLSAFLIGQGMLWGNIIALAFCLIQDKFQLLKLDPSTYYLSAVPVDLNPLYIILLNIGTLVVSLLMMIGPSYLVAKITPAKSIRFE</sequence>
<dbReference type="PANTHER" id="PTHR30489:SF0">
    <property type="entry name" value="LIPOPROTEIN-RELEASING SYSTEM TRANSMEMBRANE PROTEIN LOLE"/>
    <property type="match status" value="1"/>
</dbReference>
<keyword evidence="5 7" id="KW-1133">Transmembrane helix</keyword>
<feature type="transmembrane region" description="Helical" evidence="7">
    <location>
        <begin position="327"/>
        <end position="353"/>
    </location>
</feature>
<dbReference type="EMBL" id="LT605205">
    <property type="protein sequence ID" value="SCD20392.1"/>
    <property type="molecule type" value="Genomic_DNA"/>
</dbReference>
<organism evidence="10 11">
    <name type="scientific">Proteiniphilum saccharofermentans</name>
    <dbReference type="NCBI Taxonomy" id="1642647"/>
    <lineage>
        <taxon>Bacteria</taxon>
        <taxon>Pseudomonadati</taxon>
        <taxon>Bacteroidota</taxon>
        <taxon>Bacteroidia</taxon>
        <taxon>Bacteroidales</taxon>
        <taxon>Dysgonomonadaceae</taxon>
        <taxon>Proteiniphilum</taxon>
    </lineage>
</organism>
<proteinExistence type="inferred from homology"/>
<dbReference type="Pfam" id="PF02687">
    <property type="entry name" value="FtsX"/>
    <property type="match status" value="1"/>
</dbReference>
<evidence type="ECO:0000256" key="1">
    <source>
        <dbReference type="ARBA" id="ARBA00004651"/>
    </source>
</evidence>
<dbReference type="GO" id="GO:0044874">
    <property type="term" value="P:lipoprotein localization to outer membrane"/>
    <property type="evidence" value="ECO:0007669"/>
    <property type="project" value="TreeGrafter"/>
</dbReference>
<name>A0A1R3T2U6_9BACT</name>
<dbReference type="STRING" id="1642647.PSM36_1572"/>
<dbReference type="Pfam" id="PF12704">
    <property type="entry name" value="MacB_PCD"/>
    <property type="match status" value="1"/>
</dbReference>
<dbReference type="RefSeq" id="WP_076930425.1">
    <property type="nucleotide sequence ID" value="NZ_LT605205.1"/>
</dbReference>
<dbReference type="InterPro" id="IPR003838">
    <property type="entry name" value="ABC3_permease_C"/>
</dbReference>
<reference evidence="10 11" key="1">
    <citation type="submission" date="2016-08" db="EMBL/GenBank/DDBJ databases">
        <authorList>
            <person name="Seilhamer J.J."/>
        </authorList>
    </citation>
    <scope>NUCLEOTIDE SEQUENCE [LARGE SCALE GENOMIC DNA]</scope>
    <source>
        <strain evidence="10">M3/6</strain>
    </source>
</reference>
<dbReference type="GO" id="GO:0098797">
    <property type="term" value="C:plasma membrane protein complex"/>
    <property type="evidence" value="ECO:0007669"/>
    <property type="project" value="TreeGrafter"/>
</dbReference>
<feature type="transmembrane region" description="Helical" evidence="7">
    <location>
        <begin position="281"/>
        <end position="306"/>
    </location>
</feature>
<comment type="subcellular location">
    <subcellularLocation>
        <location evidence="1">Cell membrane</location>
        <topology evidence="1">Multi-pass membrane protein</topology>
    </subcellularLocation>
</comment>
<protein>
    <submittedName>
        <fullName evidence="10">ABC-type transport system</fullName>
    </submittedName>
</protein>
<evidence type="ECO:0000259" key="8">
    <source>
        <dbReference type="Pfam" id="PF02687"/>
    </source>
</evidence>
<evidence type="ECO:0000313" key="11">
    <source>
        <dbReference type="Proteomes" id="UP000187464"/>
    </source>
</evidence>
<evidence type="ECO:0000256" key="4">
    <source>
        <dbReference type="ARBA" id="ARBA00022692"/>
    </source>
</evidence>
<dbReference type="KEGG" id="psac:PSM36_1572"/>
<evidence type="ECO:0000256" key="2">
    <source>
        <dbReference type="ARBA" id="ARBA00005236"/>
    </source>
</evidence>
<evidence type="ECO:0000256" key="5">
    <source>
        <dbReference type="ARBA" id="ARBA00022989"/>
    </source>
</evidence>
<evidence type="ECO:0000313" key="10">
    <source>
        <dbReference type="EMBL" id="SCD20392.1"/>
    </source>
</evidence>
<keyword evidence="4 7" id="KW-0812">Transmembrane</keyword>
<evidence type="ECO:0000256" key="7">
    <source>
        <dbReference type="SAM" id="Phobius"/>
    </source>
</evidence>
<feature type="domain" description="ABC3 transporter permease C-terminal" evidence="8">
    <location>
        <begin position="283"/>
        <end position="408"/>
    </location>
</feature>
<keyword evidence="11" id="KW-1185">Reference proteome</keyword>
<keyword evidence="3" id="KW-1003">Cell membrane</keyword>
<accession>A0A1R3T2U6</accession>
<dbReference type="Proteomes" id="UP000187464">
    <property type="component" value="Chromosome I"/>
</dbReference>
<feature type="transmembrane region" description="Helical" evidence="7">
    <location>
        <begin position="26"/>
        <end position="51"/>
    </location>
</feature>
<dbReference type="AlphaFoldDB" id="A0A1R3T2U6"/>
<evidence type="ECO:0000259" key="9">
    <source>
        <dbReference type="Pfam" id="PF12704"/>
    </source>
</evidence>
<dbReference type="InterPro" id="IPR051447">
    <property type="entry name" value="Lipoprotein-release_system"/>
</dbReference>
<dbReference type="PANTHER" id="PTHR30489">
    <property type="entry name" value="LIPOPROTEIN-RELEASING SYSTEM TRANSMEMBRANE PROTEIN LOLE"/>
    <property type="match status" value="1"/>
</dbReference>
<dbReference type="InterPro" id="IPR025857">
    <property type="entry name" value="MacB_PCD"/>
</dbReference>
<gene>
    <name evidence="10" type="ORF">PSM36_1572</name>
</gene>
<comment type="similarity">
    <text evidence="2">Belongs to the ABC-4 integral membrane protein family. LolC/E subfamily.</text>
</comment>
<evidence type="ECO:0000256" key="3">
    <source>
        <dbReference type="ARBA" id="ARBA00022475"/>
    </source>
</evidence>
<evidence type="ECO:0000256" key="6">
    <source>
        <dbReference type="ARBA" id="ARBA00023136"/>
    </source>
</evidence>
<keyword evidence="6 7" id="KW-0472">Membrane</keyword>
<feature type="domain" description="MacB-like periplasmic core" evidence="9">
    <location>
        <begin position="29"/>
        <end position="242"/>
    </location>
</feature>